<evidence type="ECO:0000313" key="1">
    <source>
        <dbReference type="EMBL" id="CDC74122.1"/>
    </source>
</evidence>
<comment type="caution">
    <text evidence="1">The sequence shown here is derived from an EMBL/GenBank/DDBJ whole genome shotgun (WGS) entry which is preliminary data.</text>
</comment>
<reference evidence="1" key="1">
    <citation type="submission" date="2012-11" db="EMBL/GenBank/DDBJ databases">
        <title>Dependencies among metagenomic species, viruses, plasmids and units of genetic variation.</title>
        <authorList>
            <person name="Nielsen H.B."/>
            <person name="Almeida M."/>
            <person name="Juncker A.S."/>
            <person name="Rasmussen S."/>
            <person name="Li J."/>
            <person name="Sunagawa S."/>
            <person name="Plichta D."/>
            <person name="Gautier L."/>
            <person name="Le Chatelier E."/>
            <person name="Peletier E."/>
            <person name="Bonde I."/>
            <person name="Nielsen T."/>
            <person name="Manichanh C."/>
            <person name="Arumugam M."/>
            <person name="Batto J."/>
            <person name="Santos M.B.Q.D."/>
            <person name="Blom N."/>
            <person name="Borruel N."/>
            <person name="Burgdorf K.S."/>
            <person name="Boumezbeur F."/>
            <person name="Casellas F."/>
            <person name="Dore J."/>
            <person name="Guarner F."/>
            <person name="Hansen T."/>
            <person name="Hildebrand F."/>
            <person name="Kaas R.S."/>
            <person name="Kennedy S."/>
            <person name="Kristiansen K."/>
            <person name="Kultima J.R."/>
            <person name="Leonard P."/>
            <person name="Levenez F."/>
            <person name="Lund O."/>
            <person name="Moumen B."/>
            <person name="Le Paslier D."/>
            <person name="Pons N."/>
            <person name="Pedersen O."/>
            <person name="Prifti E."/>
            <person name="Qin J."/>
            <person name="Raes J."/>
            <person name="Tap J."/>
            <person name="Tims S."/>
            <person name="Ussery D.W."/>
            <person name="Yamada T."/>
            <person name="MetaHit consortium"/>
            <person name="Renault P."/>
            <person name="Sicheritz-Ponten T."/>
            <person name="Bork P."/>
            <person name="Wang J."/>
            <person name="Brunak S."/>
            <person name="Ehrlich S.D."/>
        </authorList>
    </citation>
    <scope>NUCLEOTIDE SEQUENCE [LARGE SCALE GENOMIC DNA]</scope>
</reference>
<protein>
    <submittedName>
        <fullName evidence="1">Uncharacterized protein</fullName>
    </submittedName>
</protein>
<dbReference type="EMBL" id="CBFW010000198">
    <property type="protein sequence ID" value="CDC74122.1"/>
    <property type="molecule type" value="Genomic_DNA"/>
</dbReference>
<sequence>MYLYRILSDVGSDTSVLIFRTDILPEGFSYLRNQTVQVVKAIRRFRW</sequence>
<dbReference type="STRING" id="1263015.BN580_01422"/>
<gene>
    <name evidence="1" type="ORF">BN580_01422</name>
</gene>
<name>R6UTT8_9BACT</name>
<accession>R6UTT8</accession>
<evidence type="ECO:0000313" key="2">
    <source>
        <dbReference type="Proteomes" id="UP000017938"/>
    </source>
</evidence>
<dbReference type="Proteomes" id="UP000017938">
    <property type="component" value="Unassembled WGS sequence"/>
</dbReference>
<proteinExistence type="predicted"/>
<dbReference type="AlphaFoldDB" id="R6UTT8"/>
<organism evidence="1 2">
    <name type="scientific">Candidatus Colimorpha enterica</name>
    <dbReference type="NCBI Taxonomy" id="3083063"/>
    <lineage>
        <taxon>Bacteria</taxon>
        <taxon>Pseudomonadati</taxon>
        <taxon>Bacteroidota</taxon>
        <taxon>Bacteroidia</taxon>
        <taxon>Bacteroidales</taxon>
        <taxon>Candidatus Colimorpha</taxon>
    </lineage>
</organism>